<reference evidence="1 2" key="1">
    <citation type="submission" date="2023-01" db="EMBL/GenBank/DDBJ databases">
        <title>Analysis of 21 Apiospora genomes using comparative genomics revels a genus with tremendous synthesis potential of carbohydrate active enzymes and secondary metabolites.</title>
        <authorList>
            <person name="Sorensen T."/>
        </authorList>
    </citation>
    <scope>NUCLEOTIDE SEQUENCE [LARGE SCALE GENOMIC DNA]</scope>
    <source>
        <strain evidence="1 2">CBS 83171</strain>
    </source>
</reference>
<protein>
    <recommendedName>
        <fullName evidence="3">F-box domain-containing protein</fullName>
    </recommendedName>
</protein>
<dbReference type="Proteomes" id="UP001446871">
    <property type="component" value="Unassembled WGS sequence"/>
</dbReference>
<comment type="caution">
    <text evidence="1">The sequence shown here is derived from an EMBL/GenBank/DDBJ whole genome shotgun (WGS) entry which is preliminary data.</text>
</comment>
<evidence type="ECO:0000313" key="2">
    <source>
        <dbReference type="Proteomes" id="UP001446871"/>
    </source>
</evidence>
<proteinExistence type="predicted"/>
<name>A0ABR1W3K0_9PEZI</name>
<keyword evidence="2" id="KW-1185">Reference proteome</keyword>
<dbReference type="EMBL" id="JAQQWM010000002">
    <property type="protein sequence ID" value="KAK8078069.1"/>
    <property type="molecule type" value="Genomic_DNA"/>
</dbReference>
<sequence length="526" mass="60383">MIPYMTGLRDLHWDVSRHGMTEGVSKDLLEKLPPQLHLHMSFFHWYHTPAHGSAQFCRALARLVGNRNLYSLSLDISVEQSEECAETMPVLKDVLLSCPNLRRHPELRTRWCHSGRMAYPLTPMTSYAGLGFADGERPAAAWEELGLGEYMWHSMGSRGYPVDADCRFPRILFPKLVGLRELRLKHDWNQATYEEDVVACLGDIVSPLEVLGLPRLKDEQMRGEVTRWVGAIVRHGLTLRSLTMHTENWCSWRDPDRGMTAPVLELLLPNDEIASGLSRLEELSLDLAWDADDDGWPYRALDVIALFPKLRHVELWFRLRRGCLDDHPHLTIAAARHLAGYLHQRNPRLQRLVLRSGLGEWRSVQRTVGQERSVSRSELNWIDFNCVSYSCEFVMPPLTDADDESGILITCPELSRELNWRLRSLATLPTDENCGDDIDTRGQRLVATDLDEKALRLKVALDGPLSGAEWKAWCNQHTPDEGQVESDRHSSTPKKIVMVRPWRRRLRNFKEAMGWVKLVLKVLMDR</sequence>
<evidence type="ECO:0008006" key="3">
    <source>
        <dbReference type="Google" id="ProtNLM"/>
    </source>
</evidence>
<organism evidence="1 2">
    <name type="scientific">Apiospora saccharicola</name>
    <dbReference type="NCBI Taxonomy" id="335842"/>
    <lineage>
        <taxon>Eukaryota</taxon>
        <taxon>Fungi</taxon>
        <taxon>Dikarya</taxon>
        <taxon>Ascomycota</taxon>
        <taxon>Pezizomycotina</taxon>
        <taxon>Sordariomycetes</taxon>
        <taxon>Xylariomycetidae</taxon>
        <taxon>Amphisphaeriales</taxon>
        <taxon>Apiosporaceae</taxon>
        <taxon>Apiospora</taxon>
    </lineage>
</organism>
<gene>
    <name evidence="1" type="ORF">PG996_004239</name>
</gene>
<evidence type="ECO:0000313" key="1">
    <source>
        <dbReference type="EMBL" id="KAK8078069.1"/>
    </source>
</evidence>
<accession>A0ABR1W3K0</accession>